<evidence type="ECO:0000313" key="1">
    <source>
        <dbReference type="EMBL" id="ERJ94241.1"/>
    </source>
</evidence>
<comment type="caution">
    <text evidence="1">The sequence shown here is derived from an EMBL/GenBank/DDBJ whole genome shotgun (WGS) entry which is preliminary data.</text>
</comment>
<protein>
    <submittedName>
        <fullName evidence="1">Uncharacterized protein</fullName>
    </submittedName>
</protein>
<name>A0ABN0P153_TRELE</name>
<sequence length="59" mass="7258">MHKKRRQSHKQSNIFWVKKDRLYPFTRPLCHFNTLKALRKYFCVPNAVLFFTPSRFKTV</sequence>
<accession>A0ABN0P153</accession>
<keyword evidence="2" id="KW-1185">Reference proteome</keyword>
<proteinExistence type="predicted"/>
<gene>
    <name evidence="1" type="ORF">HMPREF9193_00212</name>
</gene>
<reference evidence="1 2" key="1">
    <citation type="submission" date="2013-08" db="EMBL/GenBank/DDBJ databases">
        <authorList>
            <person name="Weinstock G."/>
            <person name="Sodergren E."/>
            <person name="Wylie T."/>
            <person name="Fulton L."/>
            <person name="Fulton R."/>
            <person name="Fronick C."/>
            <person name="O'Laughlin M."/>
            <person name="Godfrey J."/>
            <person name="Miner T."/>
            <person name="Herter B."/>
            <person name="Appelbaum E."/>
            <person name="Cordes M."/>
            <person name="Lek S."/>
            <person name="Wollam A."/>
            <person name="Pepin K.H."/>
            <person name="Palsikar V.B."/>
            <person name="Mitreva M."/>
            <person name="Wilson R.K."/>
        </authorList>
    </citation>
    <scope>NUCLEOTIDE SEQUENCE [LARGE SCALE GENOMIC DNA]</scope>
    <source>
        <strain evidence="1 2">ATCC 700332</strain>
    </source>
</reference>
<evidence type="ECO:0000313" key="2">
    <source>
        <dbReference type="Proteomes" id="UP000016649"/>
    </source>
</evidence>
<organism evidence="1 2">
    <name type="scientific">Treponema lecithinolyticum ATCC 700332</name>
    <dbReference type="NCBI Taxonomy" id="1321815"/>
    <lineage>
        <taxon>Bacteria</taxon>
        <taxon>Pseudomonadati</taxon>
        <taxon>Spirochaetota</taxon>
        <taxon>Spirochaetia</taxon>
        <taxon>Spirochaetales</taxon>
        <taxon>Treponemataceae</taxon>
        <taxon>Treponema</taxon>
    </lineage>
</organism>
<dbReference type="Proteomes" id="UP000016649">
    <property type="component" value="Unassembled WGS sequence"/>
</dbReference>
<dbReference type="EMBL" id="AWVH01000005">
    <property type="protein sequence ID" value="ERJ94241.1"/>
    <property type="molecule type" value="Genomic_DNA"/>
</dbReference>